<accession>A0ABD4TRW1</accession>
<dbReference type="RefSeq" id="WP_256001365.1">
    <property type="nucleotide sequence ID" value="NZ_JAGPYW010000016.1"/>
</dbReference>
<evidence type="ECO:0000313" key="2">
    <source>
        <dbReference type="Proteomes" id="UP001205080"/>
    </source>
</evidence>
<evidence type="ECO:0000313" key="1">
    <source>
        <dbReference type="EMBL" id="MCQ4615057.1"/>
    </source>
</evidence>
<dbReference type="Proteomes" id="UP001205080">
    <property type="component" value="Unassembled WGS sequence"/>
</dbReference>
<name>A0ABD4TRW1_9CORY</name>
<organism evidence="1 2">
    <name type="scientific">Corynebacterium pseudogenitalium</name>
    <dbReference type="NCBI Taxonomy" id="38303"/>
    <lineage>
        <taxon>Bacteria</taxon>
        <taxon>Bacillati</taxon>
        <taxon>Actinomycetota</taxon>
        <taxon>Actinomycetes</taxon>
        <taxon>Mycobacteriales</taxon>
        <taxon>Corynebacteriaceae</taxon>
        <taxon>Corynebacterium</taxon>
    </lineage>
</organism>
<gene>
    <name evidence="1" type="ORF">KBX22_10005</name>
</gene>
<proteinExistence type="predicted"/>
<protein>
    <submittedName>
        <fullName evidence="1">Uncharacterized protein</fullName>
    </submittedName>
</protein>
<dbReference type="AlphaFoldDB" id="A0ABD4TRW1"/>
<sequence>MSVASPNPEVGFNVWVFYSEGGLSATYAVKPYAFNGDAESMRAMMKALAPTDFYTVPQRTYPKRFQLHGPNGQVLEGAVTVASVDDKVVEQLVESVLPLPPQYVNRQGVPGDFQLPVDTFNFVVTFVEEREDGTLLPQVSV</sequence>
<dbReference type="EMBL" id="JAGPYW010000016">
    <property type="protein sequence ID" value="MCQ4615057.1"/>
    <property type="molecule type" value="Genomic_DNA"/>
</dbReference>
<comment type="caution">
    <text evidence="1">The sequence shown here is derived from an EMBL/GenBank/DDBJ whole genome shotgun (WGS) entry which is preliminary data.</text>
</comment>
<reference evidence="1 2" key="1">
    <citation type="submission" date="2021-04" db="EMBL/GenBank/DDBJ databases">
        <title>Corynebacterium genitalium sp. nov. and Corynebacterium genitalium sp. nov., two new species of the genus Corynebacterium.</title>
        <authorList>
            <person name="Jaen-Luchoro D."/>
            <person name="Pinyeiro-Iglesias B."/>
            <person name="Al-Shaer S."/>
            <person name="Karlsson R."/>
            <person name="Gonzales-Siles L."/>
            <person name="Cardew S."/>
            <person name="Jensie-Markopolous S."/>
            <person name="Ohlen M."/>
            <person name="Inganas E."/>
            <person name="Moore E.R.B."/>
        </authorList>
    </citation>
    <scope>NUCLEOTIDE SEQUENCE [LARGE SCALE GENOMIC DNA]</scope>
    <source>
        <strain evidence="1 2">CCUG 55013</strain>
    </source>
</reference>